<reference evidence="4" key="1">
    <citation type="journal article" date="2014" name="Science">
        <title>The coffee genome provides insight into the convergent evolution of caffeine biosynthesis.</title>
        <authorList>
            <person name="Denoeud F."/>
            <person name="Carretero-Paulet L."/>
            <person name="Dereeper A."/>
            <person name="Droc G."/>
            <person name="Guyot R."/>
            <person name="Pietrella M."/>
            <person name="Zheng C."/>
            <person name="Alberti A."/>
            <person name="Anthony F."/>
            <person name="Aprea G."/>
            <person name="Aury J.M."/>
            <person name="Bento P."/>
            <person name="Bernard M."/>
            <person name="Bocs S."/>
            <person name="Campa C."/>
            <person name="Cenci A."/>
            <person name="Combes M.C."/>
            <person name="Crouzillat D."/>
            <person name="Da Silva C."/>
            <person name="Daddiego L."/>
            <person name="De Bellis F."/>
            <person name="Dussert S."/>
            <person name="Garsmeur O."/>
            <person name="Gayraud T."/>
            <person name="Guignon V."/>
            <person name="Jahn K."/>
            <person name="Jamilloux V."/>
            <person name="Joet T."/>
            <person name="Labadie K."/>
            <person name="Lan T."/>
            <person name="Leclercq J."/>
            <person name="Lepelley M."/>
            <person name="Leroy T."/>
            <person name="Li L.T."/>
            <person name="Librado P."/>
            <person name="Lopez L."/>
            <person name="Munoz A."/>
            <person name="Noel B."/>
            <person name="Pallavicini A."/>
            <person name="Perrotta G."/>
            <person name="Poncet V."/>
            <person name="Pot D."/>
            <person name="Priyono X."/>
            <person name="Rigoreau M."/>
            <person name="Rouard M."/>
            <person name="Rozas J."/>
            <person name="Tranchant-Dubreuil C."/>
            <person name="VanBuren R."/>
            <person name="Zhang Q."/>
            <person name="Andrade A.C."/>
            <person name="Argout X."/>
            <person name="Bertrand B."/>
            <person name="de Kochko A."/>
            <person name="Graziosi G."/>
            <person name="Henry R.J."/>
            <person name="Jayarama X."/>
            <person name="Ming R."/>
            <person name="Nagai C."/>
            <person name="Rounsley S."/>
            <person name="Sankoff D."/>
            <person name="Giuliano G."/>
            <person name="Albert V.A."/>
            <person name="Wincker P."/>
            <person name="Lashermes P."/>
        </authorList>
    </citation>
    <scope>NUCLEOTIDE SEQUENCE [LARGE SCALE GENOMIC DNA]</scope>
    <source>
        <strain evidence="4">cv. DH200-94</strain>
    </source>
</reference>
<feature type="signal peptide" evidence="2">
    <location>
        <begin position="1"/>
        <end position="25"/>
    </location>
</feature>
<feature type="chain" id="PRO_5001657929" description="Wall-associated receptor kinase galacturonan-binding domain-containing protein" evidence="2">
    <location>
        <begin position="26"/>
        <end position="273"/>
    </location>
</feature>
<dbReference type="EMBL" id="HG739108">
    <property type="protein sequence ID" value="CDP06974.1"/>
    <property type="molecule type" value="Genomic_DNA"/>
</dbReference>
<feature type="transmembrane region" description="Helical" evidence="1">
    <location>
        <begin position="243"/>
        <end position="270"/>
    </location>
</feature>
<keyword evidence="2" id="KW-0732">Signal</keyword>
<organism evidence="3 4">
    <name type="scientific">Coffea canephora</name>
    <name type="common">Robusta coffee</name>
    <dbReference type="NCBI Taxonomy" id="49390"/>
    <lineage>
        <taxon>Eukaryota</taxon>
        <taxon>Viridiplantae</taxon>
        <taxon>Streptophyta</taxon>
        <taxon>Embryophyta</taxon>
        <taxon>Tracheophyta</taxon>
        <taxon>Spermatophyta</taxon>
        <taxon>Magnoliopsida</taxon>
        <taxon>eudicotyledons</taxon>
        <taxon>Gunneridae</taxon>
        <taxon>Pentapetalae</taxon>
        <taxon>asterids</taxon>
        <taxon>lamiids</taxon>
        <taxon>Gentianales</taxon>
        <taxon>Rubiaceae</taxon>
        <taxon>Ixoroideae</taxon>
        <taxon>Gardenieae complex</taxon>
        <taxon>Bertiereae - Coffeeae clade</taxon>
        <taxon>Coffeeae</taxon>
        <taxon>Coffea</taxon>
    </lineage>
</organism>
<evidence type="ECO:0000256" key="1">
    <source>
        <dbReference type="SAM" id="Phobius"/>
    </source>
</evidence>
<proteinExistence type="predicted"/>
<sequence length="273" mass="30312">MQILKKVHLLQALLLLKISFPTSVSQETTISNCGKIRIQSPFFLHNSTYLSPLNHMLLCKAQKLYFRTSLGLFQVSSIDYETKLLTISHSSCSSASHFISPTSLSAGFPHPPQPNSLVLYNCLSQKNSASPYMSNCSSLPALGGSCSKLHQQELRKGISSCFVVQDVRKLDGDFHPKQMNCTHYRRMYRNASVDDNSCGFELGTRISFDIHVPNPCDECKKPDGNCGVGLRCICHARECKDKVVSLGVVLNPFGSVLFSFVCFVIMMDLFNSP</sequence>
<dbReference type="InParanoid" id="A0A068UFJ7"/>
<keyword evidence="1" id="KW-0472">Membrane</keyword>
<dbReference type="Gramene" id="CDP06974">
    <property type="protein sequence ID" value="CDP06974"/>
    <property type="gene ID" value="GSCOC_T00024038001"/>
</dbReference>
<name>A0A068UFJ7_COFCA</name>
<dbReference type="OrthoDB" id="1870516at2759"/>
<dbReference type="AlphaFoldDB" id="A0A068UFJ7"/>
<evidence type="ECO:0008006" key="5">
    <source>
        <dbReference type="Google" id="ProtNLM"/>
    </source>
</evidence>
<keyword evidence="4" id="KW-1185">Reference proteome</keyword>
<evidence type="ECO:0000313" key="4">
    <source>
        <dbReference type="Proteomes" id="UP000295252"/>
    </source>
</evidence>
<dbReference type="OMA" id="DHIPNIC"/>
<dbReference type="PANTHER" id="PTHR33355">
    <property type="entry name" value="WALL-ASSOCIATED RECEPTOR KINASE CARBOXY-TERMINAL PROTEIN-RELATED"/>
    <property type="match status" value="1"/>
</dbReference>
<keyword evidence="1" id="KW-1133">Transmembrane helix</keyword>
<accession>A0A068UFJ7</accession>
<dbReference type="Proteomes" id="UP000295252">
    <property type="component" value="Chromosome I"/>
</dbReference>
<dbReference type="PhylomeDB" id="A0A068UFJ7"/>
<evidence type="ECO:0000313" key="3">
    <source>
        <dbReference type="EMBL" id="CDP06974.1"/>
    </source>
</evidence>
<keyword evidence="1" id="KW-0812">Transmembrane</keyword>
<evidence type="ECO:0000256" key="2">
    <source>
        <dbReference type="SAM" id="SignalP"/>
    </source>
</evidence>
<protein>
    <recommendedName>
        <fullName evidence="5">Wall-associated receptor kinase galacturonan-binding domain-containing protein</fullName>
    </recommendedName>
</protein>
<dbReference type="PANTHER" id="PTHR33355:SF11">
    <property type="entry name" value="WALL-ASSOCIATED RECEPTOR KINASE GALACTURONAN-BINDING DOMAIN-CONTAINING PROTEIN"/>
    <property type="match status" value="1"/>
</dbReference>
<gene>
    <name evidence="3" type="ORF">GSCOC_T00024038001</name>
</gene>